<dbReference type="GO" id="GO:0015221">
    <property type="term" value="F:lipopolysaccharide transmembrane transporter activity"/>
    <property type="evidence" value="ECO:0007669"/>
    <property type="project" value="InterPro"/>
</dbReference>
<sequence>MKIQPIPTFGTMLLLILLAFGCDDKEVVSELIVPNADDMESDIAYDVTMEYTDDAKKLMELEAPVLKRRTTNPEKDIFPEGILVTFFKEEKSYATLTSKYAERLPDSYLVIASDSVVFENVQGEKLETSQLKWDERKGKIFTDRFARLTRPNEIIYGYGFTANQDFTEIEFEKTTGKRPLPQLEGLVN</sequence>
<dbReference type="Gene3D" id="2.60.450.10">
    <property type="entry name" value="Lipopolysaccharide (LPS) transport protein A like domain"/>
    <property type="match status" value="1"/>
</dbReference>
<dbReference type="AlphaFoldDB" id="A0A953LDC8"/>
<dbReference type="EMBL" id="JAHVHU010000010">
    <property type="protein sequence ID" value="MBY5958724.1"/>
    <property type="molecule type" value="Genomic_DNA"/>
</dbReference>
<gene>
    <name evidence="1" type="primary">lptC</name>
    <name evidence="1" type="ORF">KUV50_11300</name>
</gene>
<comment type="caution">
    <text evidence="1">The sequence shown here is derived from an EMBL/GenBank/DDBJ whole genome shotgun (WGS) entry which is preliminary data.</text>
</comment>
<dbReference type="Proteomes" id="UP000753961">
    <property type="component" value="Unassembled WGS sequence"/>
</dbReference>
<dbReference type="GO" id="GO:0005886">
    <property type="term" value="C:plasma membrane"/>
    <property type="evidence" value="ECO:0007669"/>
    <property type="project" value="InterPro"/>
</dbReference>
<dbReference type="InterPro" id="IPR026265">
    <property type="entry name" value="LptC"/>
</dbReference>
<accession>A0A953LDC8</accession>
<evidence type="ECO:0000313" key="1">
    <source>
        <dbReference type="EMBL" id="MBY5958724.1"/>
    </source>
</evidence>
<dbReference type="Pfam" id="PF06835">
    <property type="entry name" value="LptC"/>
    <property type="match status" value="1"/>
</dbReference>
<protein>
    <submittedName>
        <fullName evidence="1">LPS export ABC transporter periplasmic protein LptC</fullName>
    </submittedName>
</protein>
<dbReference type="NCBIfam" id="TIGR04409">
    <property type="entry name" value="LptC_YrbK"/>
    <property type="match status" value="1"/>
</dbReference>
<name>A0A953LDC8_9BACT</name>
<proteinExistence type="predicted"/>
<dbReference type="RefSeq" id="WP_222580264.1">
    <property type="nucleotide sequence ID" value="NZ_JAHVHU010000010.1"/>
</dbReference>
<dbReference type="PROSITE" id="PS51257">
    <property type="entry name" value="PROKAR_LIPOPROTEIN"/>
    <property type="match status" value="1"/>
</dbReference>
<organism evidence="1 2">
    <name type="scientific">Membranihabitans marinus</name>
    <dbReference type="NCBI Taxonomy" id="1227546"/>
    <lineage>
        <taxon>Bacteria</taxon>
        <taxon>Pseudomonadati</taxon>
        <taxon>Bacteroidota</taxon>
        <taxon>Saprospiria</taxon>
        <taxon>Saprospirales</taxon>
        <taxon>Saprospiraceae</taxon>
        <taxon>Membranihabitans</taxon>
    </lineage>
</organism>
<evidence type="ECO:0000313" key="2">
    <source>
        <dbReference type="Proteomes" id="UP000753961"/>
    </source>
</evidence>
<dbReference type="InterPro" id="IPR010664">
    <property type="entry name" value="LipoPS_assembly_LptC-rel"/>
</dbReference>
<keyword evidence="2" id="KW-1185">Reference proteome</keyword>
<reference evidence="1" key="1">
    <citation type="submission" date="2021-06" db="EMBL/GenBank/DDBJ databases">
        <title>44 bacteria genomes isolated from Dapeng, Shenzhen.</title>
        <authorList>
            <person name="Zheng W."/>
            <person name="Yu S."/>
            <person name="Huang Y."/>
        </authorList>
    </citation>
    <scope>NUCLEOTIDE SEQUENCE</scope>
    <source>
        <strain evidence="1">DP5N28-2</strain>
    </source>
</reference>